<dbReference type="GO" id="GO:0016616">
    <property type="term" value="F:oxidoreductase activity, acting on the CH-OH group of donors, NAD or NADP as acceptor"/>
    <property type="evidence" value="ECO:0007669"/>
    <property type="project" value="InterPro"/>
</dbReference>
<proteinExistence type="inferred from homology"/>
<dbReference type="Gene3D" id="3.40.50.720">
    <property type="entry name" value="NAD(P)-binding Rossmann-like Domain"/>
    <property type="match status" value="2"/>
</dbReference>
<keyword evidence="2" id="KW-0560">Oxidoreductase</keyword>
<evidence type="ECO:0000256" key="3">
    <source>
        <dbReference type="SAM" id="Phobius"/>
    </source>
</evidence>
<sequence length="455" mass="52366">MAICLFLPYLKAIYWQYYQIYIICWGHRALIFERSQRHDTRIHPLPPIYFNVRDRLIHLRVHLLLIENFKRMEYHRMCIVGGGGYFGQHIARELQEQNFHTVILDIDFCDVPVVKLNESLTTRIKGSLLDANVLDEALHGCVACFHIAAYGMSGGASLDKEMVYLINVTGTKQVLEHCRINGYYSYYAASKAVAEKIVVNSNCDTLKTCALRYRGIYGPAEPRTVKRTVDMCKRGLLFATFHKFHETITQYSGIRNSARAMRLAEDALRRGIACGKVYNIVDGGPPVGSFSFWFPLIRVFNKPLPMFKMPYTLVICLAILFEYLYRYFGLEPLFTRLEVNLVSITNTYSIKQAQHDLGYKPIQNHDLSDVIHYYQIANNNNNRKNENGNKIVISTISSEKKHLNVVLLNGISFILLMLIASVLFSIMKWNNKCANEIFITVEKLINNDSNNFQLK</sequence>
<dbReference type="AlphaFoldDB" id="A0A1I8EMM7"/>
<reference evidence="5" key="1">
    <citation type="submission" date="2016-11" db="UniProtKB">
        <authorList>
            <consortium name="WormBaseParasite"/>
        </authorList>
    </citation>
    <scope>IDENTIFICATION</scope>
    <source>
        <strain evidence="5">pt0022</strain>
    </source>
</reference>
<dbReference type="PANTHER" id="PTHR43245">
    <property type="entry name" value="BIFUNCTIONAL POLYMYXIN RESISTANCE PROTEIN ARNA"/>
    <property type="match status" value="1"/>
</dbReference>
<keyword evidence="3" id="KW-0812">Transmembrane</keyword>
<protein>
    <recommendedName>
        <fullName evidence="4">3-beta hydroxysteroid dehydrogenase/isomerase domain-containing protein</fullName>
    </recommendedName>
</protein>
<dbReference type="Pfam" id="PF01073">
    <property type="entry name" value="3Beta_HSD"/>
    <property type="match status" value="2"/>
</dbReference>
<dbReference type="InterPro" id="IPR036291">
    <property type="entry name" value="NAD(P)-bd_dom_sf"/>
</dbReference>
<organism evidence="5">
    <name type="scientific">Wuchereria bancrofti</name>
    <dbReference type="NCBI Taxonomy" id="6293"/>
    <lineage>
        <taxon>Eukaryota</taxon>
        <taxon>Metazoa</taxon>
        <taxon>Ecdysozoa</taxon>
        <taxon>Nematoda</taxon>
        <taxon>Chromadorea</taxon>
        <taxon>Rhabditida</taxon>
        <taxon>Spirurina</taxon>
        <taxon>Spiruromorpha</taxon>
        <taxon>Filarioidea</taxon>
        <taxon>Onchocercidae</taxon>
        <taxon>Wuchereria</taxon>
    </lineage>
</organism>
<dbReference type="PANTHER" id="PTHR43245:SF51">
    <property type="entry name" value="SHORT CHAIN DEHYDROGENASE_REDUCTASE FAMILY 42E, MEMBER 2"/>
    <property type="match status" value="1"/>
</dbReference>
<dbReference type="WBParaSite" id="maker-PairedContig_3281-snap-gene-0.5-mRNA-1">
    <property type="protein sequence ID" value="maker-PairedContig_3281-snap-gene-0.5-mRNA-1"/>
    <property type="gene ID" value="maker-PairedContig_3281-snap-gene-0.5"/>
</dbReference>
<evidence type="ECO:0000256" key="1">
    <source>
        <dbReference type="ARBA" id="ARBA00009219"/>
    </source>
</evidence>
<name>A0A1I8EMM7_WUCBA</name>
<comment type="similarity">
    <text evidence="1">Belongs to the 3-beta-HSD family.</text>
</comment>
<feature type="domain" description="3-beta hydroxysteroid dehydrogenase/isomerase" evidence="4">
    <location>
        <begin position="184"/>
        <end position="302"/>
    </location>
</feature>
<evidence type="ECO:0000259" key="4">
    <source>
        <dbReference type="Pfam" id="PF01073"/>
    </source>
</evidence>
<dbReference type="InterPro" id="IPR002225">
    <property type="entry name" value="3Beta_OHSteriod_DH/Estase"/>
</dbReference>
<dbReference type="InterPro" id="IPR050177">
    <property type="entry name" value="Lipid_A_modif_metabolic_enz"/>
</dbReference>
<dbReference type="STRING" id="6293.A0A1I8EMM7"/>
<feature type="domain" description="3-beta hydroxysteroid dehydrogenase/isomerase" evidence="4">
    <location>
        <begin position="79"/>
        <end position="181"/>
    </location>
</feature>
<evidence type="ECO:0000256" key="2">
    <source>
        <dbReference type="ARBA" id="ARBA00023002"/>
    </source>
</evidence>
<keyword evidence="3" id="KW-0472">Membrane</keyword>
<evidence type="ECO:0000313" key="5">
    <source>
        <dbReference type="WBParaSite" id="maker-PairedContig_3281-snap-gene-0.5-mRNA-1"/>
    </source>
</evidence>
<feature type="transmembrane region" description="Helical" evidence="3">
    <location>
        <begin position="311"/>
        <end position="328"/>
    </location>
</feature>
<keyword evidence="3" id="KW-1133">Transmembrane helix</keyword>
<dbReference type="SUPFAM" id="SSF51735">
    <property type="entry name" value="NAD(P)-binding Rossmann-fold domains"/>
    <property type="match status" value="1"/>
</dbReference>
<feature type="transmembrane region" description="Helical" evidence="3">
    <location>
        <begin position="406"/>
        <end position="426"/>
    </location>
</feature>
<dbReference type="GO" id="GO:0006694">
    <property type="term" value="P:steroid biosynthetic process"/>
    <property type="evidence" value="ECO:0007669"/>
    <property type="project" value="InterPro"/>
</dbReference>
<accession>A0A1I8EMM7</accession>